<accession>A0A564Z5V2</accession>
<dbReference type="AlphaFoldDB" id="A0A564Z5V2"/>
<reference evidence="1 2" key="1">
    <citation type="submission" date="2019-07" db="EMBL/GenBank/DDBJ databases">
        <authorList>
            <person name="Jastrzebski P J."/>
            <person name="Paukszto L."/>
            <person name="Jastrzebski P J."/>
        </authorList>
    </citation>
    <scope>NUCLEOTIDE SEQUENCE [LARGE SCALE GENOMIC DNA]</scope>
    <source>
        <strain evidence="1 2">WMS-il1</strain>
    </source>
</reference>
<organism evidence="1 2">
    <name type="scientific">Hymenolepis diminuta</name>
    <name type="common">Rat tapeworm</name>
    <dbReference type="NCBI Taxonomy" id="6216"/>
    <lineage>
        <taxon>Eukaryota</taxon>
        <taxon>Metazoa</taxon>
        <taxon>Spiralia</taxon>
        <taxon>Lophotrochozoa</taxon>
        <taxon>Platyhelminthes</taxon>
        <taxon>Cestoda</taxon>
        <taxon>Eucestoda</taxon>
        <taxon>Cyclophyllidea</taxon>
        <taxon>Hymenolepididae</taxon>
        <taxon>Hymenolepis</taxon>
    </lineage>
</organism>
<evidence type="ECO:0000313" key="2">
    <source>
        <dbReference type="Proteomes" id="UP000321570"/>
    </source>
</evidence>
<dbReference type="EMBL" id="CABIJS010000611">
    <property type="protein sequence ID" value="VUZ54238.1"/>
    <property type="molecule type" value="Genomic_DNA"/>
</dbReference>
<dbReference type="Proteomes" id="UP000321570">
    <property type="component" value="Unassembled WGS sequence"/>
</dbReference>
<proteinExistence type="predicted"/>
<sequence length="59" mass="6822">MECQCQCQLKSPINDGYSLIGNCMYPGEAKSVIIMVIVRKYFLKNKLAQYHPTRVIWVV</sequence>
<keyword evidence="2" id="KW-1185">Reference proteome</keyword>
<protein>
    <submittedName>
        <fullName evidence="1">Uncharacterized protein</fullName>
    </submittedName>
</protein>
<name>A0A564Z5V2_HYMDI</name>
<evidence type="ECO:0000313" key="1">
    <source>
        <dbReference type="EMBL" id="VUZ54238.1"/>
    </source>
</evidence>
<gene>
    <name evidence="1" type="ORF">WMSIL1_LOCUS12387</name>
</gene>